<keyword evidence="6" id="KW-1185">Reference proteome</keyword>
<evidence type="ECO:0000256" key="2">
    <source>
        <dbReference type="ARBA" id="ARBA00023015"/>
    </source>
</evidence>
<dbReference type="PANTHER" id="PTHR30204:SF69">
    <property type="entry name" value="MERR-FAMILY TRANSCRIPTIONAL REGULATOR"/>
    <property type="match status" value="1"/>
</dbReference>
<dbReference type="InterPro" id="IPR009061">
    <property type="entry name" value="DNA-bd_dom_put_sf"/>
</dbReference>
<dbReference type="Proteomes" id="UP000235653">
    <property type="component" value="Unassembled WGS sequence"/>
</dbReference>
<dbReference type="AlphaFoldDB" id="A0A2P5P712"/>
<evidence type="ECO:0000313" key="5">
    <source>
        <dbReference type="EMBL" id="PPD58059.1"/>
    </source>
</evidence>
<dbReference type="PANTHER" id="PTHR30204">
    <property type="entry name" value="REDOX-CYCLING DRUG-SENSING TRANSCRIPTIONAL ACTIVATOR SOXR"/>
    <property type="match status" value="1"/>
</dbReference>
<evidence type="ECO:0000256" key="1">
    <source>
        <dbReference type="ARBA" id="ARBA00022491"/>
    </source>
</evidence>
<keyword evidence="3 5" id="KW-0238">DNA-binding</keyword>
<name>A0A2P5P712_9CHLR</name>
<dbReference type="GO" id="GO:0003700">
    <property type="term" value="F:DNA-binding transcription factor activity"/>
    <property type="evidence" value="ECO:0007669"/>
    <property type="project" value="InterPro"/>
</dbReference>
<dbReference type="Gene3D" id="3.20.80.10">
    <property type="entry name" value="Regulatory factor, effector binding domain"/>
    <property type="match status" value="1"/>
</dbReference>
<dbReference type="GO" id="GO:0003677">
    <property type="term" value="F:DNA binding"/>
    <property type="evidence" value="ECO:0007669"/>
    <property type="project" value="UniProtKB-KW"/>
</dbReference>
<keyword evidence="1" id="KW-0678">Repressor</keyword>
<dbReference type="Gene3D" id="1.10.1660.10">
    <property type="match status" value="1"/>
</dbReference>
<dbReference type="Pfam" id="PF13411">
    <property type="entry name" value="MerR_1"/>
    <property type="match status" value="1"/>
</dbReference>
<dbReference type="EMBL" id="JQAN02000010">
    <property type="protein sequence ID" value="PPD58059.1"/>
    <property type="molecule type" value="Genomic_DNA"/>
</dbReference>
<evidence type="ECO:0000313" key="6">
    <source>
        <dbReference type="Proteomes" id="UP000235653"/>
    </source>
</evidence>
<protein>
    <submittedName>
        <fullName evidence="5">MerR family DNA-binding transcriptional regulator</fullName>
    </submittedName>
</protein>
<proteinExistence type="predicted"/>
<dbReference type="InterPro" id="IPR011256">
    <property type="entry name" value="Reg_factor_effector_dom_sf"/>
</dbReference>
<dbReference type="InterPro" id="IPR000551">
    <property type="entry name" value="MerR-type_HTH_dom"/>
</dbReference>
<accession>A0A2P5P712</accession>
<gene>
    <name evidence="5" type="ORF">JP09_007160</name>
</gene>
<dbReference type="PROSITE" id="PS50937">
    <property type="entry name" value="HTH_MERR_2"/>
    <property type="match status" value="1"/>
</dbReference>
<evidence type="ECO:0000256" key="4">
    <source>
        <dbReference type="ARBA" id="ARBA00023163"/>
    </source>
</evidence>
<dbReference type="RefSeq" id="WP_102331067.1">
    <property type="nucleotide sequence ID" value="NZ_CP058566.2"/>
</dbReference>
<dbReference type="OrthoDB" id="9773308at2"/>
<keyword evidence="2" id="KW-0805">Transcription regulation</keyword>
<dbReference type="SMART" id="SM00422">
    <property type="entry name" value="HTH_MERR"/>
    <property type="match status" value="1"/>
</dbReference>
<dbReference type="SUPFAM" id="SSF46955">
    <property type="entry name" value="Putative DNA-binding domain"/>
    <property type="match status" value="1"/>
</dbReference>
<reference evidence="5 6" key="1">
    <citation type="journal article" date="2017" name="ISME J.">
        <title>Grape pomace compost harbors organohalide-respiring Dehalogenimonas species with novel reductive dehalogenase genes.</title>
        <authorList>
            <person name="Yang Y."/>
            <person name="Higgins S.A."/>
            <person name="Yan J."/>
            <person name="Simsir B."/>
            <person name="Chourey K."/>
            <person name="Iyer R."/>
            <person name="Hettich R.L."/>
            <person name="Baldwin B."/>
            <person name="Ogles D.M."/>
            <person name="Loffler F.E."/>
        </authorList>
    </citation>
    <scope>NUCLEOTIDE SEQUENCE [LARGE SCALE GENOMIC DNA]</scope>
    <source>
        <strain evidence="5 6">GP</strain>
    </source>
</reference>
<organism evidence="5 6">
    <name type="scientific">Dehalogenimonas etheniformans</name>
    <dbReference type="NCBI Taxonomy" id="1536648"/>
    <lineage>
        <taxon>Bacteria</taxon>
        <taxon>Bacillati</taxon>
        <taxon>Chloroflexota</taxon>
        <taxon>Dehalococcoidia</taxon>
        <taxon>Dehalococcoidales</taxon>
        <taxon>Dehalococcoidaceae</taxon>
        <taxon>Dehalogenimonas</taxon>
    </lineage>
</organism>
<comment type="caution">
    <text evidence="5">The sequence shown here is derived from an EMBL/GenBank/DDBJ whole genome shotgun (WGS) entry which is preliminary data.</text>
</comment>
<sequence>MNNNLFTIGQTSKIKGITIKALRFYERIGLINPFYTDPVTRYRYYSFEQLIQLDVIRALRSIEVSPKDMVGILEKRDTGQLMEYLAEQKVSMLNKIALLQNSIQTIEQARNTIDHSISVIANREVATRLIPKRYILTQKVSNDIGEKDAMVLFSKFLMIIEENNLLDTYETGYYCIPDKKGEIRPSMVYNAVTANKRSNKALLSTIPTGEYLCVSFNLQNAHLQTNKLNEYMTQNKIQPRLILQVNLLNDVFTTNTQYCEIQVLL</sequence>
<dbReference type="InterPro" id="IPR047057">
    <property type="entry name" value="MerR_fam"/>
</dbReference>
<evidence type="ECO:0000256" key="3">
    <source>
        <dbReference type="ARBA" id="ARBA00023125"/>
    </source>
</evidence>
<keyword evidence="4" id="KW-0804">Transcription</keyword>